<dbReference type="InterPro" id="IPR052973">
    <property type="entry name" value="Fungal_sec-metab_reg_TF"/>
</dbReference>
<reference evidence="3" key="1">
    <citation type="journal article" date="2017" name="Genome Biol.">
        <title>Comparative genomics reveals high biological diversity and specific adaptations in the industrially and medically important fungal genus Aspergillus.</title>
        <authorList>
            <person name="de Vries R.P."/>
            <person name="Riley R."/>
            <person name="Wiebenga A."/>
            <person name="Aguilar-Osorio G."/>
            <person name="Amillis S."/>
            <person name="Uchima C.A."/>
            <person name="Anderluh G."/>
            <person name="Asadollahi M."/>
            <person name="Askin M."/>
            <person name="Barry K."/>
            <person name="Battaglia E."/>
            <person name="Bayram O."/>
            <person name="Benocci T."/>
            <person name="Braus-Stromeyer S.A."/>
            <person name="Caldana C."/>
            <person name="Canovas D."/>
            <person name="Cerqueira G.C."/>
            <person name="Chen F."/>
            <person name="Chen W."/>
            <person name="Choi C."/>
            <person name="Clum A."/>
            <person name="Dos Santos R.A."/>
            <person name="Damasio A.R."/>
            <person name="Diallinas G."/>
            <person name="Emri T."/>
            <person name="Fekete E."/>
            <person name="Flipphi M."/>
            <person name="Freyberg S."/>
            <person name="Gallo A."/>
            <person name="Gournas C."/>
            <person name="Habgood R."/>
            <person name="Hainaut M."/>
            <person name="Harispe M.L."/>
            <person name="Henrissat B."/>
            <person name="Hilden K.S."/>
            <person name="Hope R."/>
            <person name="Hossain A."/>
            <person name="Karabika E."/>
            <person name="Karaffa L."/>
            <person name="Karanyi Z."/>
            <person name="Krasevec N."/>
            <person name="Kuo A."/>
            <person name="Kusch H."/>
            <person name="LaButti K."/>
            <person name="Lagendijk E.L."/>
            <person name="Lapidus A."/>
            <person name="Levasseur A."/>
            <person name="Lindquist E."/>
            <person name="Lipzen A."/>
            <person name="Logrieco A.F."/>
            <person name="MacCabe A."/>
            <person name="Maekelae M.R."/>
            <person name="Malavazi I."/>
            <person name="Melin P."/>
            <person name="Meyer V."/>
            <person name="Mielnichuk N."/>
            <person name="Miskei M."/>
            <person name="Molnar A.P."/>
            <person name="Mule G."/>
            <person name="Ngan C.Y."/>
            <person name="Orejas M."/>
            <person name="Orosz E."/>
            <person name="Ouedraogo J.P."/>
            <person name="Overkamp K.M."/>
            <person name="Park H.-S."/>
            <person name="Perrone G."/>
            <person name="Piumi F."/>
            <person name="Punt P.J."/>
            <person name="Ram A.F."/>
            <person name="Ramon A."/>
            <person name="Rauscher S."/>
            <person name="Record E."/>
            <person name="Riano-Pachon D.M."/>
            <person name="Robert V."/>
            <person name="Roehrig J."/>
            <person name="Ruller R."/>
            <person name="Salamov A."/>
            <person name="Salih N.S."/>
            <person name="Samson R.A."/>
            <person name="Sandor E."/>
            <person name="Sanguinetti M."/>
            <person name="Schuetze T."/>
            <person name="Sepcic K."/>
            <person name="Shelest E."/>
            <person name="Sherlock G."/>
            <person name="Sophianopoulou V."/>
            <person name="Squina F.M."/>
            <person name="Sun H."/>
            <person name="Susca A."/>
            <person name="Todd R.B."/>
            <person name="Tsang A."/>
            <person name="Unkles S.E."/>
            <person name="van de Wiele N."/>
            <person name="van Rossen-Uffink D."/>
            <person name="Oliveira J.V."/>
            <person name="Vesth T.C."/>
            <person name="Visser J."/>
            <person name="Yu J.-H."/>
            <person name="Zhou M."/>
            <person name="Andersen M.R."/>
            <person name="Archer D.B."/>
            <person name="Baker S.E."/>
            <person name="Benoit I."/>
            <person name="Brakhage A.A."/>
            <person name="Braus G.H."/>
            <person name="Fischer R."/>
            <person name="Frisvad J.C."/>
            <person name="Goldman G.H."/>
            <person name="Houbraken J."/>
            <person name="Oakley B."/>
            <person name="Pocsi I."/>
            <person name="Scazzocchio C."/>
            <person name="Seiboth B."/>
            <person name="vanKuyk P.A."/>
            <person name="Wortman J."/>
            <person name="Dyer P.S."/>
            <person name="Grigoriev I.V."/>
        </authorList>
    </citation>
    <scope>NUCLEOTIDE SEQUENCE [LARGE SCALE GENOMIC DNA]</scope>
    <source>
        <strain evidence="3">CBS 583.65</strain>
    </source>
</reference>
<gene>
    <name evidence="2" type="ORF">ASPVEDRAFT_138462</name>
</gene>
<dbReference type="EMBL" id="KV878133">
    <property type="protein sequence ID" value="OJJ05444.1"/>
    <property type="molecule type" value="Genomic_DNA"/>
</dbReference>
<feature type="region of interest" description="Disordered" evidence="1">
    <location>
        <begin position="1"/>
        <end position="31"/>
    </location>
</feature>
<evidence type="ECO:0000313" key="2">
    <source>
        <dbReference type="EMBL" id="OJJ05444.1"/>
    </source>
</evidence>
<dbReference type="PANTHER" id="PTHR35392:SF3">
    <property type="entry name" value="ZN(2)-C6 FUNGAL-TYPE DOMAIN-CONTAINING PROTEIN"/>
    <property type="match status" value="1"/>
</dbReference>
<dbReference type="VEuPathDB" id="FungiDB:ASPVEDRAFT_138462"/>
<dbReference type="GeneID" id="63723001"/>
<proteinExistence type="predicted"/>
<evidence type="ECO:0008006" key="4">
    <source>
        <dbReference type="Google" id="ProtNLM"/>
    </source>
</evidence>
<feature type="region of interest" description="Disordered" evidence="1">
    <location>
        <begin position="159"/>
        <end position="186"/>
    </location>
</feature>
<keyword evidence="3" id="KW-1185">Reference proteome</keyword>
<dbReference type="STRING" id="1036611.A0A1L9PV64"/>
<dbReference type="PANTHER" id="PTHR35392">
    <property type="entry name" value="ZN(II)2CYS6 TRANSCRIPTION FACTOR (EUROFUNG)-RELATED-RELATED"/>
    <property type="match status" value="1"/>
</dbReference>
<dbReference type="AlphaFoldDB" id="A0A1L9PV64"/>
<evidence type="ECO:0000256" key="1">
    <source>
        <dbReference type="SAM" id="MobiDB-lite"/>
    </source>
</evidence>
<accession>A0A1L9PV64</accession>
<protein>
    <recommendedName>
        <fullName evidence="4">Zn(2)-C6 fungal-type domain-containing protein</fullName>
    </recommendedName>
</protein>
<sequence length="666" mass="74877">MAAILSPTKASRDTRNNPAAVDALNPPPPLSSLMITRDVGRHWSDSRPRPSAVSGLHGLASTLDAVRNATEVVGDQMLALQDFGLERHGGMSLSCSQYTGPWNGPLFGAESAFISQHSTPSLNSHNLSPVSLSSGRGDSIAMPLGYGCPTRSSSACSSWAMSTAGSDNDSSIASDEEQEDMPAGMEEKSLSVVNAAARGPCSKTWSLPPRTRRKRKIAPEGSTKKKHRKSGSIRRRGPFKDDRKRQNTALTRILKGCIRCRMMRIRCEPDNTNLGGDCLTCQRAHQSKAPSIRKPPCLRWIITDVSLYREQDMPCQLFSQRWQSMDLIDITEWASSEVKTITLSQIHVNAPYNVQVRKFIPAEGDMLESTWVSGNCIRRHRMPQYALASMESAAEVLKWLTSKYVGQYILGTVGNLDRLIWDTYFFAFRYQARANYSAQPPREKALIEDCLKFWVGCRKISNPEHIYSYEAIGGIPVNDYNSPFHAMVPMPGIMIAQMECIMYTRVLRPLSNKVLSSLKDLITENKREHWLTIYLTLFILLHSCAMLTRRDWETAREYSLQDGYANLVSIQGMQTGMRTMLAHFHYLNKGVLPFHLTYDEKALRNLALAADLDSDELEFVKNTSELVNDPARMARMAEIRENREYGNDLYWVSQLYDLEWVPGPTA</sequence>
<dbReference type="OrthoDB" id="4431645at2759"/>
<dbReference type="RefSeq" id="XP_040671206.1">
    <property type="nucleotide sequence ID" value="XM_040807490.1"/>
</dbReference>
<evidence type="ECO:0000313" key="3">
    <source>
        <dbReference type="Proteomes" id="UP000184073"/>
    </source>
</evidence>
<feature type="region of interest" description="Disordered" evidence="1">
    <location>
        <begin position="201"/>
        <end position="245"/>
    </location>
</feature>
<organism evidence="2 3">
    <name type="scientific">Aspergillus versicolor CBS 583.65</name>
    <dbReference type="NCBI Taxonomy" id="1036611"/>
    <lineage>
        <taxon>Eukaryota</taxon>
        <taxon>Fungi</taxon>
        <taxon>Dikarya</taxon>
        <taxon>Ascomycota</taxon>
        <taxon>Pezizomycotina</taxon>
        <taxon>Eurotiomycetes</taxon>
        <taxon>Eurotiomycetidae</taxon>
        <taxon>Eurotiales</taxon>
        <taxon>Aspergillaceae</taxon>
        <taxon>Aspergillus</taxon>
        <taxon>Aspergillus subgen. Nidulantes</taxon>
    </lineage>
</organism>
<feature type="compositionally biased region" description="Basic residues" evidence="1">
    <location>
        <begin position="224"/>
        <end position="237"/>
    </location>
</feature>
<dbReference type="Proteomes" id="UP000184073">
    <property type="component" value="Unassembled WGS sequence"/>
</dbReference>
<name>A0A1L9PV64_ASPVE</name>